<dbReference type="GO" id="GO:0006935">
    <property type="term" value="P:chemotaxis"/>
    <property type="evidence" value="ECO:0007669"/>
    <property type="project" value="InterPro"/>
</dbReference>
<feature type="domain" description="HAMP" evidence="9">
    <location>
        <begin position="212"/>
        <end position="265"/>
    </location>
</feature>
<dbReference type="PANTHER" id="PTHR32089:SF114">
    <property type="entry name" value="METHYL-ACCEPTING CHEMOTAXIS PROTEIN MCPB"/>
    <property type="match status" value="1"/>
</dbReference>
<dbReference type="EMBL" id="BDUF01000057">
    <property type="protein sequence ID" value="GAX90453.1"/>
    <property type="molecule type" value="Genomic_DNA"/>
</dbReference>
<keyword evidence="11" id="KW-1185">Reference proteome</keyword>
<dbReference type="RefSeq" id="WP_165912440.1">
    <property type="nucleotide sequence ID" value="NZ_BDUF01000057.1"/>
</dbReference>
<proteinExistence type="inferred from homology"/>
<feature type="domain" description="Methyl-accepting transducer" evidence="8">
    <location>
        <begin position="284"/>
        <end position="520"/>
    </location>
</feature>
<dbReference type="InterPro" id="IPR004089">
    <property type="entry name" value="MCPsignal_dom"/>
</dbReference>
<dbReference type="Gene3D" id="6.10.340.10">
    <property type="match status" value="1"/>
</dbReference>
<comment type="caution">
    <text evidence="10">The sequence shown here is derived from an EMBL/GenBank/DDBJ whole genome shotgun (WGS) entry which is preliminary data.</text>
</comment>
<dbReference type="AlphaFoldDB" id="A0A292YNV9"/>
<dbReference type="PROSITE" id="PS50885">
    <property type="entry name" value="HAMP"/>
    <property type="match status" value="1"/>
</dbReference>
<evidence type="ECO:0000256" key="3">
    <source>
        <dbReference type="ARBA" id="ARBA00023136"/>
    </source>
</evidence>
<dbReference type="SMART" id="SM00304">
    <property type="entry name" value="HAMP"/>
    <property type="match status" value="3"/>
</dbReference>
<gene>
    <name evidence="10" type="ORF">EFBL_2080</name>
</gene>
<evidence type="ECO:0000259" key="9">
    <source>
        <dbReference type="PROSITE" id="PS50885"/>
    </source>
</evidence>
<feature type="transmembrane region" description="Helical" evidence="7">
    <location>
        <begin position="12"/>
        <end position="34"/>
    </location>
</feature>
<dbReference type="GO" id="GO:0005886">
    <property type="term" value="C:plasma membrane"/>
    <property type="evidence" value="ECO:0007669"/>
    <property type="project" value="UniProtKB-SubCell"/>
</dbReference>
<keyword evidence="7" id="KW-1133">Transmembrane helix</keyword>
<dbReference type="PROSITE" id="PS50111">
    <property type="entry name" value="CHEMOTAXIS_TRANSDUC_2"/>
    <property type="match status" value="1"/>
</dbReference>
<evidence type="ECO:0000256" key="1">
    <source>
        <dbReference type="ARBA" id="ARBA00004236"/>
    </source>
</evidence>
<dbReference type="PRINTS" id="PR00260">
    <property type="entry name" value="CHEMTRNSDUCR"/>
</dbReference>
<evidence type="ECO:0000256" key="4">
    <source>
        <dbReference type="ARBA" id="ARBA00023224"/>
    </source>
</evidence>
<sequence length="570" mass="62218">MIKKFKDLRLTVKITSLAVALVLTSVIAIVVAGYNVNFKQVMEAAGEELYGCASITSGLFTPVDIEDMLAGKQPTPSVQSKIDWIIDHKPIFMNAAIMTLDGKLLAPDKNLIKEGFKSGDKFHIDQEAVNMMKTMKHPTYSGIYTFGQHERQTGYAPIYKDHDPSKEIIAMMAIDFDSDIIYSRTWDSLRLIIVISVIFPIFTGFTIYLVVRRMLKPIQSVGEYAKRVAEGDLTIGELTVANRDEVGLLTEDFNKMAGSLKNIIQLVALNAHQVAASSEQLTASAEHTSRATGQITQAIQQIAAGTDQQLTRVHRTNDAVGEISSGIQQIAEGVQTVAHSSLKASETAEDGNRAMRHMMEQMSQINQKVQRTSVIIETLNEKSAEIGQMVTLITDIARQTNLLALNAAIEAARAGEQGKGFSVVADEVRKLAEQSGTAAEQIRQNIQVVQSEIENAVTSMHDGTLAAQEGLSIVAQTGESFRHIVAAVEEVSSQVQDINQNVKRIHDGTQSLVESIEEISDLSQQFAGNAQNVAAAAEEQNTTVEEIASSSAMLTRMAAELQEAVNRFRL</sequence>
<dbReference type="InterPro" id="IPR004090">
    <property type="entry name" value="Chemotax_Me-accpt_rcpt"/>
</dbReference>
<evidence type="ECO:0000256" key="2">
    <source>
        <dbReference type="ARBA" id="ARBA00022475"/>
    </source>
</evidence>
<dbReference type="SUPFAM" id="SSF58104">
    <property type="entry name" value="Methyl-accepting chemotaxis protein (MCP) signaling domain"/>
    <property type="match status" value="1"/>
</dbReference>
<dbReference type="CDD" id="cd11386">
    <property type="entry name" value="MCP_signal"/>
    <property type="match status" value="1"/>
</dbReference>
<dbReference type="GO" id="GO:0007165">
    <property type="term" value="P:signal transduction"/>
    <property type="evidence" value="ECO:0007669"/>
    <property type="project" value="UniProtKB-KW"/>
</dbReference>
<organism evidence="10 11">
    <name type="scientific">Effusibacillus lacus</name>
    <dbReference type="NCBI Taxonomy" id="1348429"/>
    <lineage>
        <taxon>Bacteria</taxon>
        <taxon>Bacillati</taxon>
        <taxon>Bacillota</taxon>
        <taxon>Bacilli</taxon>
        <taxon>Bacillales</taxon>
        <taxon>Alicyclobacillaceae</taxon>
        <taxon>Effusibacillus</taxon>
    </lineage>
</organism>
<name>A0A292YNV9_9BACL</name>
<dbReference type="Gene3D" id="1.10.287.950">
    <property type="entry name" value="Methyl-accepting chemotaxis protein"/>
    <property type="match status" value="1"/>
</dbReference>
<evidence type="ECO:0000256" key="6">
    <source>
        <dbReference type="PROSITE-ProRule" id="PRU00284"/>
    </source>
</evidence>
<dbReference type="GO" id="GO:0004888">
    <property type="term" value="F:transmembrane signaling receptor activity"/>
    <property type="evidence" value="ECO:0007669"/>
    <property type="project" value="InterPro"/>
</dbReference>
<dbReference type="Pfam" id="PF00015">
    <property type="entry name" value="MCPsignal"/>
    <property type="match status" value="1"/>
</dbReference>
<dbReference type="CDD" id="cd06225">
    <property type="entry name" value="HAMP"/>
    <property type="match status" value="1"/>
</dbReference>
<evidence type="ECO:0000259" key="8">
    <source>
        <dbReference type="PROSITE" id="PS50111"/>
    </source>
</evidence>
<dbReference type="PANTHER" id="PTHR32089">
    <property type="entry name" value="METHYL-ACCEPTING CHEMOTAXIS PROTEIN MCPB"/>
    <property type="match status" value="1"/>
</dbReference>
<dbReference type="Proteomes" id="UP000217785">
    <property type="component" value="Unassembled WGS sequence"/>
</dbReference>
<dbReference type="Pfam" id="PF00672">
    <property type="entry name" value="HAMP"/>
    <property type="match status" value="1"/>
</dbReference>
<dbReference type="InterPro" id="IPR003660">
    <property type="entry name" value="HAMP_dom"/>
</dbReference>
<dbReference type="SMART" id="SM00283">
    <property type="entry name" value="MA"/>
    <property type="match status" value="1"/>
</dbReference>
<comment type="similarity">
    <text evidence="5">Belongs to the methyl-accepting chemotaxis (MCP) protein family.</text>
</comment>
<protein>
    <submittedName>
        <fullName evidence="10">Methyl-accepting chemotaxis protein</fullName>
    </submittedName>
</protein>
<evidence type="ECO:0000313" key="10">
    <source>
        <dbReference type="EMBL" id="GAX90453.1"/>
    </source>
</evidence>
<accession>A0A292YNV9</accession>
<keyword evidence="4 6" id="KW-0807">Transducer</keyword>
<keyword evidence="3 7" id="KW-0472">Membrane</keyword>
<evidence type="ECO:0000256" key="7">
    <source>
        <dbReference type="SAM" id="Phobius"/>
    </source>
</evidence>
<comment type="subcellular location">
    <subcellularLocation>
        <location evidence="1">Cell membrane</location>
    </subcellularLocation>
</comment>
<evidence type="ECO:0000256" key="5">
    <source>
        <dbReference type="ARBA" id="ARBA00029447"/>
    </source>
</evidence>
<feature type="transmembrane region" description="Helical" evidence="7">
    <location>
        <begin position="191"/>
        <end position="211"/>
    </location>
</feature>
<keyword evidence="2" id="KW-1003">Cell membrane</keyword>
<keyword evidence="7" id="KW-0812">Transmembrane</keyword>
<reference evidence="11" key="1">
    <citation type="submission" date="2017-07" db="EMBL/GenBank/DDBJ databases">
        <title>Draft genome sequence of Effusibacillus lacus strain skLN1.</title>
        <authorList>
            <person name="Watanabe M."/>
            <person name="Kojima H."/>
            <person name="Fukui M."/>
        </authorList>
    </citation>
    <scope>NUCLEOTIDE SEQUENCE [LARGE SCALE GENOMIC DNA]</scope>
    <source>
        <strain evidence="11">skLN1</strain>
    </source>
</reference>
<evidence type="ECO:0000313" key="11">
    <source>
        <dbReference type="Proteomes" id="UP000217785"/>
    </source>
</evidence>